<dbReference type="InterPro" id="IPR000719">
    <property type="entry name" value="Prot_kinase_dom"/>
</dbReference>
<reference evidence="4" key="2">
    <citation type="submission" date="2025-08" db="UniProtKB">
        <authorList>
            <consortium name="Ensembl"/>
        </authorList>
    </citation>
    <scope>IDENTIFICATION</scope>
</reference>
<dbReference type="SUPFAM" id="SSF64268">
    <property type="entry name" value="PX domain"/>
    <property type="match status" value="1"/>
</dbReference>
<dbReference type="STRING" id="51511.ENSCSAVP00000015003"/>
<dbReference type="eggNOG" id="KOG0603">
    <property type="taxonomic scope" value="Eukaryota"/>
</dbReference>
<dbReference type="Pfam" id="PF00069">
    <property type="entry name" value="Pkinase"/>
    <property type="match status" value="1"/>
</dbReference>
<dbReference type="Pfam" id="PF00787">
    <property type="entry name" value="PX"/>
    <property type="match status" value="1"/>
</dbReference>
<feature type="compositionally biased region" description="Polar residues" evidence="1">
    <location>
        <begin position="179"/>
        <end position="200"/>
    </location>
</feature>
<reference evidence="5" key="1">
    <citation type="submission" date="2003-08" db="EMBL/GenBank/DDBJ databases">
        <authorList>
            <person name="Birren B."/>
            <person name="Nusbaum C."/>
            <person name="Abebe A."/>
            <person name="Abouelleil A."/>
            <person name="Adekoya E."/>
            <person name="Ait-zahra M."/>
            <person name="Allen N."/>
            <person name="Allen T."/>
            <person name="An P."/>
            <person name="Anderson M."/>
            <person name="Anderson S."/>
            <person name="Arachchi H."/>
            <person name="Armbruster J."/>
            <person name="Bachantsang P."/>
            <person name="Baldwin J."/>
            <person name="Barry A."/>
            <person name="Bayul T."/>
            <person name="Blitshsteyn B."/>
            <person name="Bloom T."/>
            <person name="Blye J."/>
            <person name="Boguslavskiy L."/>
            <person name="Borowsky M."/>
            <person name="Boukhgalter B."/>
            <person name="Brunache A."/>
            <person name="Butler J."/>
            <person name="Calixte N."/>
            <person name="Calvo S."/>
            <person name="Camarata J."/>
            <person name="Campo K."/>
            <person name="Chang J."/>
            <person name="Cheshatsang Y."/>
            <person name="Citroen M."/>
            <person name="Collymore A."/>
            <person name="Considine T."/>
            <person name="Cook A."/>
            <person name="Cooke P."/>
            <person name="Corum B."/>
            <person name="Cuomo C."/>
            <person name="David R."/>
            <person name="Dawoe T."/>
            <person name="Degray S."/>
            <person name="Dodge S."/>
            <person name="Dooley K."/>
            <person name="Dorje P."/>
            <person name="Dorjee K."/>
            <person name="Dorris L."/>
            <person name="Duffey N."/>
            <person name="Dupes A."/>
            <person name="Elkins T."/>
            <person name="Engels R."/>
            <person name="Erickson J."/>
            <person name="Farina A."/>
            <person name="Faro S."/>
            <person name="Ferreira P."/>
            <person name="Fischer H."/>
            <person name="Fitzgerald M."/>
            <person name="Foley K."/>
            <person name="Gage D."/>
            <person name="Galagan J."/>
            <person name="Gearin G."/>
            <person name="Gnerre S."/>
            <person name="Gnirke A."/>
            <person name="Goyette A."/>
            <person name="Graham J."/>
            <person name="Grandbois E."/>
            <person name="Gyaltsen K."/>
            <person name="Hafez N."/>
            <person name="Hagopian D."/>
            <person name="Hagos B."/>
            <person name="Hall J."/>
            <person name="Hatcher B."/>
            <person name="Heller A."/>
            <person name="Higgins H."/>
            <person name="Honan T."/>
            <person name="Horn A."/>
            <person name="Houde N."/>
            <person name="Hughes L."/>
            <person name="Hulme W."/>
            <person name="Husby E."/>
            <person name="Iliev I."/>
            <person name="Jaffe D."/>
            <person name="Jones C."/>
            <person name="Kamal M."/>
            <person name="Kamat A."/>
            <person name="Kamvysselis M."/>
            <person name="Karlsson E."/>
            <person name="Kells C."/>
            <person name="Kieu A."/>
            <person name="Kisner P."/>
            <person name="Kodira C."/>
            <person name="Kulbokas E."/>
            <person name="Labutti K."/>
            <person name="Lama D."/>
            <person name="Landers T."/>
            <person name="Leger J."/>
            <person name="Levine S."/>
            <person name="Lewis D."/>
            <person name="Lewis T."/>
            <person name="Lindblad-toh K."/>
            <person name="Liu X."/>
            <person name="Lokyitsang T."/>
            <person name="Lokyitsang Y."/>
            <person name="Lucien O."/>
            <person name="Lui A."/>
            <person name="Ma L.J."/>
            <person name="Mabbitt R."/>
            <person name="Macdonald J."/>
            <person name="Maclean C."/>
            <person name="Major J."/>
            <person name="Manning J."/>
            <person name="Marabella R."/>
            <person name="Maru K."/>
            <person name="Matthews C."/>
            <person name="Mauceli E."/>
            <person name="Mccarthy M."/>
            <person name="Mcdonough S."/>
            <person name="Mcghee T."/>
            <person name="Meldrim J."/>
            <person name="Meneus L."/>
            <person name="Mesirov J."/>
            <person name="Mihalev A."/>
            <person name="Mihova T."/>
            <person name="Mikkelsen T."/>
            <person name="Mlenga V."/>
            <person name="Moru K."/>
            <person name="Mozes J."/>
            <person name="Mulrain L."/>
            <person name="Munson G."/>
            <person name="Naylor J."/>
            <person name="Newes C."/>
            <person name="Nguyen C."/>
            <person name="Nguyen N."/>
            <person name="Nguyen T."/>
            <person name="Nicol R."/>
            <person name="Nielsen C."/>
            <person name="Nizzari M."/>
            <person name="Norbu C."/>
            <person name="Norbu N."/>
            <person name="O'donnell P."/>
            <person name="Okoawo O."/>
            <person name="O'leary S."/>
            <person name="Omotosho B."/>
            <person name="O'neill K."/>
            <person name="Osman S."/>
            <person name="Parker S."/>
            <person name="Perrin D."/>
            <person name="Phunkhang P."/>
            <person name="Piqani B."/>
            <person name="Purcell S."/>
            <person name="Rachupka T."/>
            <person name="Ramasamy U."/>
            <person name="Rameau R."/>
            <person name="Ray V."/>
            <person name="Raymond C."/>
            <person name="Retta R."/>
            <person name="Richardson S."/>
            <person name="Rise C."/>
            <person name="Rodriguez J."/>
            <person name="Rogers J."/>
            <person name="Rogov P."/>
            <person name="Rutman M."/>
            <person name="Schupbach R."/>
            <person name="Seaman C."/>
            <person name="Settipalli S."/>
            <person name="Sharpe T."/>
            <person name="Sheridan J."/>
            <person name="Sherpa N."/>
            <person name="Shi J."/>
            <person name="Smirnov S."/>
            <person name="Smith C."/>
            <person name="Sougnez C."/>
            <person name="Spencer B."/>
            <person name="Stalker J."/>
            <person name="Stange-thomann N."/>
            <person name="Stavropoulos S."/>
            <person name="Stetson K."/>
            <person name="Stone C."/>
            <person name="Stone S."/>
            <person name="Stubbs M."/>
            <person name="Talamas J."/>
            <person name="Tchuinga P."/>
            <person name="Tenzing P."/>
            <person name="Tesfaye S."/>
            <person name="Theodore J."/>
            <person name="Thoulutsang Y."/>
            <person name="Topham K."/>
            <person name="Towey S."/>
            <person name="Tsamla T."/>
            <person name="Tsomo N."/>
            <person name="Vallee D."/>
            <person name="Vassiliev H."/>
            <person name="Venkataraman V."/>
            <person name="Vinson J."/>
            <person name="Vo A."/>
            <person name="Wade C."/>
            <person name="Wang S."/>
            <person name="Wangchuk T."/>
            <person name="Wangdi T."/>
            <person name="Whittaker C."/>
            <person name="Wilkinson J."/>
            <person name="Wu Y."/>
            <person name="Wyman D."/>
            <person name="Yadav S."/>
            <person name="Yang S."/>
            <person name="Yang X."/>
            <person name="Yeager S."/>
            <person name="Yee E."/>
            <person name="Young G."/>
            <person name="Zainoun J."/>
            <person name="Zembeck L."/>
            <person name="Zimmer A."/>
            <person name="Zody M."/>
            <person name="Lander E."/>
        </authorList>
    </citation>
    <scope>NUCLEOTIDE SEQUENCE [LARGE SCALE GENOMIC DNA]</scope>
</reference>
<feature type="domain" description="PX" evidence="3">
    <location>
        <begin position="1"/>
        <end position="129"/>
    </location>
</feature>
<dbReference type="Gene3D" id="3.30.200.20">
    <property type="entry name" value="Phosphorylase Kinase, domain 1"/>
    <property type="match status" value="1"/>
</dbReference>
<dbReference type="InterPro" id="IPR011009">
    <property type="entry name" value="Kinase-like_dom_sf"/>
</dbReference>
<dbReference type="PANTHER" id="PTHR15508">
    <property type="entry name" value="RIBOSOMAL PROTEIN S6 KINASE"/>
    <property type="match status" value="1"/>
</dbReference>
<dbReference type="HOGENOM" id="CLU_014272_1_0_1"/>
<dbReference type="OMA" id="TFRSDWW"/>
<evidence type="ECO:0008006" key="6">
    <source>
        <dbReference type="Google" id="ProtNLM"/>
    </source>
</evidence>
<name>H2ZBN8_CIOSA</name>
<dbReference type="InterPro" id="IPR051866">
    <property type="entry name" value="Intracell_Sig-Traffick_Protein"/>
</dbReference>
<organism evidence="4 5">
    <name type="scientific">Ciona savignyi</name>
    <name type="common">Pacific transparent sea squirt</name>
    <dbReference type="NCBI Taxonomy" id="51511"/>
    <lineage>
        <taxon>Eukaryota</taxon>
        <taxon>Metazoa</taxon>
        <taxon>Chordata</taxon>
        <taxon>Tunicata</taxon>
        <taxon>Ascidiacea</taxon>
        <taxon>Phlebobranchia</taxon>
        <taxon>Cionidae</taxon>
        <taxon>Ciona</taxon>
    </lineage>
</organism>
<evidence type="ECO:0000313" key="4">
    <source>
        <dbReference type="Ensembl" id="ENSCSAVP00000015003.1"/>
    </source>
</evidence>
<feature type="domain" description="Protein kinase" evidence="2">
    <location>
        <begin position="331"/>
        <end position="649"/>
    </location>
</feature>
<accession>H2ZBN8</accession>
<dbReference type="AlphaFoldDB" id="H2ZBN8"/>
<dbReference type="GeneTree" id="ENSGT00940000168182"/>
<dbReference type="SMART" id="SM00220">
    <property type="entry name" value="S_TKc"/>
    <property type="match status" value="1"/>
</dbReference>
<dbReference type="GO" id="GO:0005524">
    <property type="term" value="F:ATP binding"/>
    <property type="evidence" value="ECO:0007669"/>
    <property type="project" value="InterPro"/>
</dbReference>
<dbReference type="InterPro" id="IPR001683">
    <property type="entry name" value="PX_dom"/>
</dbReference>
<dbReference type="PANTHER" id="PTHR15508:SF8">
    <property type="entry name" value="LD24550P"/>
    <property type="match status" value="1"/>
</dbReference>
<dbReference type="Gene3D" id="3.30.1520.10">
    <property type="entry name" value="Phox-like domain"/>
    <property type="match status" value="1"/>
</dbReference>
<evidence type="ECO:0000256" key="1">
    <source>
        <dbReference type="SAM" id="MobiDB-lite"/>
    </source>
</evidence>
<dbReference type="InParanoid" id="H2ZBN8"/>
<dbReference type="SUPFAM" id="SSF56112">
    <property type="entry name" value="Protein kinase-like (PK-like)"/>
    <property type="match status" value="1"/>
</dbReference>
<reference evidence="4" key="3">
    <citation type="submission" date="2025-09" db="UniProtKB">
        <authorList>
            <consortium name="Ensembl"/>
        </authorList>
    </citation>
    <scope>IDENTIFICATION</scope>
</reference>
<dbReference type="Proteomes" id="UP000007875">
    <property type="component" value="Unassembled WGS sequence"/>
</dbReference>
<sequence>VMGSKEKYNFKYEVDAAQNHSGGFTLYKILIKEFKTTGPLEHIREQVVWKRYNDFKYLHRDLFILHKELYLSGRFPGFVKPKIFGRFDEKVINERMKCAQCLLDFAIQHKPLYSSKAFKQFFINAKPVEKISEEMNKNNGERPTFVGSTNTPIDTTSLSLQEQVIPSDIPQPVQALEPDSTQKLNSEEMTNSQGFSSQAHMPQPASFSLGGDTIVAASSSNQIDEGFVLLPKITRTNSIEIAKEKHRKSSKARAYLNKVRESLPDIFDDKADSVKQDASQSNGFRKIVSAYELRPEHNPTHSASNSFMDLKRFFTDSEKTEKPPTYRHSSSDLLNYKVLGVTGRVMLVMDNSTNKTYALKIIQKSSHRNFRVRKAVIPTNVPYMVRLYRYYSLEGCICLLLEYAAGGRLWDQLSAYSVVCNEGMVPQEPEPVDVEIDREACKEENGDNKQTESSQDELNTSDDVPEVSNDEIRAKVPKDEEVPDTGNLSDEMMIPESIIKLWSAEIVVAVGTLHSVGILCRNLNPDNILLSHNGRIRLSYFGKWKNVEHCDRFLSKSGYTAPEITSVIYKKTEACDWWSVGAIIYELLVGKPLIESHPSRLGSHDNLSLPSFVSVEGKSLLRGLLRYYPTERLGYGVTGLDEIMAHPFYRGVDWNQLIEEYQESV</sequence>
<proteinExistence type="predicted"/>
<dbReference type="InterPro" id="IPR036871">
    <property type="entry name" value="PX_dom_sf"/>
</dbReference>
<protein>
    <recommendedName>
        <fullName evidence="6">Protein kinase domain-containing protein</fullName>
    </recommendedName>
</protein>
<dbReference type="GO" id="GO:0035091">
    <property type="term" value="F:phosphatidylinositol binding"/>
    <property type="evidence" value="ECO:0007669"/>
    <property type="project" value="InterPro"/>
</dbReference>
<keyword evidence="5" id="KW-1185">Reference proteome</keyword>
<evidence type="ECO:0000259" key="3">
    <source>
        <dbReference type="PROSITE" id="PS50195"/>
    </source>
</evidence>
<feature type="region of interest" description="Disordered" evidence="1">
    <location>
        <begin position="179"/>
        <end position="201"/>
    </location>
</feature>
<evidence type="ECO:0000313" key="5">
    <source>
        <dbReference type="Proteomes" id="UP000007875"/>
    </source>
</evidence>
<dbReference type="GO" id="GO:0004672">
    <property type="term" value="F:protein kinase activity"/>
    <property type="evidence" value="ECO:0007669"/>
    <property type="project" value="InterPro"/>
</dbReference>
<dbReference type="CDD" id="cd06881">
    <property type="entry name" value="PX_SNX15_like"/>
    <property type="match status" value="1"/>
</dbReference>
<feature type="compositionally biased region" description="Acidic residues" evidence="1">
    <location>
        <begin position="459"/>
        <end position="469"/>
    </location>
</feature>
<feature type="region of interest" description="Disordered" evidence="1">
    <location>
        <begin position="442"/>
        <end position="472"/>
    </location>
</feature>
<dbReference type="FunCoup" id="H2ZBN8">
    <property type="interactions" value="232"/>
</dbReference>
<dbReference type="Ensembl" id="ENSCSAVT00000015177.1">
    <property type="protein sequence ID" value="ENSCSAVP00000015003.1"/>
    <property type="gene ID" value="ENSCSAVG00000008787.1"/>
</dbReference>
<dbReference type="eggNOG" id="KOG2101">
    <property type="taxonomic scope" value="Eukaryota"/>
</dbReference>
<dbReference type="PROSITE" id="PS50195">
    <property type="entry name" value="PX"/>
    <property type="match status" value="1"/>
</dbReference>
<dbReference type="PROSITE" id="PS50011">
    <property type="entry name" value="PROTEIN_KINASE_DOM"/>
    <property type="match status" value="1"/>
</dbReference>
<evidence type="ECO:0000259" key="2">
    <source>
        <dbReference type="PROSITE" id="PS50011"/>
    </source>
</evidence>
<dbReference type="Gene3D" id="1.10.510.10">
    <property type="entry name" value="Transferase(Phosphotransferase) domain 1"/>
    <property type="match status" value="1"/>
</dbReference>